<comment type="caution">
    <text evidence="2">The sequence shown here is derived from an EMBL/GenBank/DDBJ whole genome shotgun (WGS) entry which is preliminary data.</text>
</comment>
<keyword evidence="3" id="KW-1185">Reference proteome</keyword>
<gene>
    <name evidence="2" type="ORF">RFI_07435</name>
</gene>
<dbReference type="EMBL" id="ASPP01005900">
    <property type="protein sequence ID" value="ETO29685.1"/>
    <property type="molecule type" value="Genomic_DNA"/>
</dbReference>
<feature type="non-terminal residue" evidence="2">
    <location>
        <position position="329"/>
    </location>
</feature>
<evidence type="ECO:0000313" key="3">
    <source>
        <dbReference type="Proteomes" id="UP000023152"/>
    </source>
</evidence>
<organism evidence="2 3">
    <name type="scientific">Reticulomyxa filosa</name>
    <dbReference type="NCBI Taxonomy" id="46433"/>
    <lineage>
        <taxon>Eukaryota</taxon>
        <taxon>Sar</taxon>
        <taxon>Rhizaria</taxon>
        <taxon>Retaria</taxon>
        <taxon>Foraminifera</taxon>
        <taxon>Monothalamids</taxon>
        <taxon>Reticulomyxidae</taxon>
        <taxon>Reticulomyxa</taxon>
    </lineage>
</organism>
<sequence>MNLVKEQEMLGQHFETVLRNMCEENHLTSDHFDKAFEGVLLMKWTNLTHASSMTAQEQHLYLISYFWGLFQSNLHFDVVDVYVPGYIRVCTVEMKIKASSKYHQSEMEDVGTAVAHRISQCYFFNRRVQIKFFKRRSIQNKIMNIIYIYCSLSYRLVNINPLLSKKTVEIWLMKQLKKKHQLGSQFEVRESYWQWKPQRCTYASMAYIFFNQEKRACEKVLRLIERAQIGLIDQHDSTKHGNVNKSGTSKENKRNDANENNAVEILKKYFKPFTNIEFSSNPRMVFFQRDPIIQQVMPKVTRTALKTIWAITTQMVTMIITTMTKTMAI</sequence>
<evidence type="ECO:0000256" key="1">
    <source>
        <dbReference type="SAM" id="MobiDB-lite"/>
    </source>
</evidence>
<dbReference type="Proteomes" id="UP000023152">
    <property type="component" value="Unassembled WGS sequence"/>
</dbReference>
<name>X6NTR5_RETFI</name>
<protein>
    <submittedName>
        <fullName evidence="2">Uncharacterized protein</fullName>
    </submittedName>
</protein>
<proteinExistence type="predicted"/>
<dbReference type="AlphaFoldDB" id="X6NTR5"/>
<accession>X6NTR5</accession>
<reference evidence="2 3" key="1">
    <citation type="journal article" date="2013" name="Curr. Biol.">
        <title>The Genome of the Foraminiferan Reticulomyxa filosa.</title>
        <authorList>
            <person name="Glockner G."/>
            <person name="Hulsmann N."/>
            <person name="Schleicher M."/>
            <person name="Noegel A.A."/>
            <person name="Eichinger L."/>
            <person name="Gallinger C."/>
            <person name="Pawlowski J."/>
            <person name="Sierra R."/>
            <person name="Euteneuer U."/>
            <person name="Pillet L."/>
            <person name="Moustafa A."/>
            <person name="Platzer M."/>
            <person name="Groth M."/>
            <person name="Szafranski K."/>
            <person name="Schliwa M."/>
        </authorList>
    </citation>
    <scope>NUCLEOTIDE SEQUENCE [LARGE SCALE GENOMIC DNA]</scope>
</reference>
<feature type="compositionally biased region" description="Basic and acidic residues" evidence="1">
    <location>
        <begin position="248"/>
        <end position="257"/>
    </location>
</feature>
<evidence type="ECO:0000313" key="2">
    <source>
        <dbReference type="EMBL" id="ETO29685.1"/>
    </source>
</evidence>
<feature type="region of interest" description="Disordered" evidence="1">
    <location>
        <begin position="236"/>
        <end position="258"/>
    </location>
</feature>